<name>A0A9W8HRQ6_9FUNG</name>
<dbReference type="AlphaFoldDB" id="A0A9W8HRQ6"/>
<accession>A0A9W8HRQ6</accession>
<dbReference type="InterPro" id="IPR000594">
    <property type="entry name" value="ThiF_NAD_FAD-bd"/>
</dbReference>
<dbReference type="InterPro" id="IPR035985">
    <property type="entry name" value="Ubiquitin-activating_enz"/>
</dbReference>
<keyword evidence="2" id="KW-0378">Hydrolase</keyword>
<sequence>MPGHAVAAAEVEDTRAAAAQLEQLIVDHDVVFLLTDSRESRWLPTMLGALHRKLVLCVALGFDSFVAMRHGVITDHGGEASGSGQDVERLGCYFCNDVVAPTDSLADRTLDQQCTVTRPGLAPIASGIAVELLATTLQHPLGGLAPALASGDAVDGGDGGVFGAPAHQVRGYLTGFRQHAIVGQASSLCTACSPRVLKAYSQHGFEFLLRVFNNTLVAEEAPHSAVEVEAGAANVPANYSYLETLTGLAALHRQTERMLEDIEWSENDELESDGEFETI</sequence>
<reference evidence="2" key="1">
    <citation type="submission" date="2022-07" db="EMBL/GenBank/DDBJ databases">
        <title>Phylogenomic reconstructions and comparative analyses of Kickxellomycotina fungi.</title>
        <authorList>
            <person name="Reynolds N.K."/>
            <person name="Stajich J.E."/>
            <person name="Barry K."/>
            <person name="Grigoriev I.V."/>
            <person name="Crous P."/>
            <person name="Smith M.E."/>
        </authorList>
    </citation>
    <scope>NUCLEOTIDE SEQUENCE</scope>
    <source>
        <strain evidence="2">NRRL 1565</strain>
    </source>
</reference>
<dbReference type="EMBL" id="JANBUO010002283">
    <property type="protein sequence ID" value="KAJ2795158.1"/>
    <property type="molecule type" value="Genomic_DNA"/>
</dbReference>
<comment type="caution">
    <text evidence="2">The sequence shown here is derived from an EMBL/GenBank/DDBJ whole genome shotgun (WGS) entry which is preliminary data.</text>
</comment>
<dbReference type="GO" id="GO:0008641">
    <property type="term" value="F:ubiquitin-like modifier activating enzyme activity"/>
    <property type="evidence" value="ECO:0007669"/>
    <property type="project" value="InterPro"/>
</dbReference>
<dbReference type="OrthoDB" id="338614at2759"/>
<dbReference type="GO" id="GO:0004132">
    <property type="term" value="F:dCMP deaminase activity"/>
    <property type="evidence" value="ECO:0007669"/>
    <property type="project" value="UniProtKB-EC"/>
</dbReference>
<gene>
    <name evidence="2" type="primary">ATG7_2</name>
    <name evidence="2" type="ORF">H4R20_005976</name>
</gene>
<dbReference type="SUPFAM" id="SSF69572">
    <property type="entry name" value="Activating enzymes of the ubiquitin-like proteins"/>
    <property type="match status" value="1"/>
</dbReference>
<organism evidence="2 3">
    <name type="scientific">Coemansia guatemalensis</name>
    <dbReference type="NCBI Taxonomy" id="2761395"/>
    <lineage>
        <taxon>Eukaryota</taxon>
        <taxon>Fungi</taxon>
        <taxon>Fungi incertae sedis</taxon>
        <taxon>Zoopagomycota</taxon>
        <taxon>Kickxellomycotina</taxon>
        <taxon>Kickxellomycetes</taxon>
        <taxon>Kickxellales</taxon>
        <taxon>Kickxellaceae</taxon>
        <taxon>Coemansia</taxon>
    </lineage>
</organism>
<proteinExistence type="predicted"/>
<dbReference type="Gene3D" id="3.40.50.720">
    <property type="entry name" value="NAD(P)-binding Rossmann-like Domain"/>
    <property type="match status" value="1"/>
</dbReference>
<feature type="domain" description="THIF-type NAD/FAD binding fold" evidence="1">
    <location>
        <begin position="14"/>
        <end position="149"/>
    </location>
</feature>
<evidence type="ECO:0000313" key="2">
    <source>
        <dbReference type="EMBL" id="KAJ2795158.1"/>
    </source>
</evidence>
<evidence type="ECO:0000313" key="3">
    <source>
        <dbReference type="Proteomes" id="UP001140094"/>
    </source>
</evidence>
<dbReference type="EC" id="3.5.4.12" evidence="2"/>
<keyword evidence="3" id="KW-1185">Reference proteome</keyword>
<dbReference type="Proteomes" id="UP001140094">
    <property type="component" value="Unassembled WGS sequence"/>
</dbReference>
<protein>
    <submittedName>
        <fullName evidence="2">Autophagy protein 7</fullName>
        <ecNumber evidence="2">3.5.4.12</ecNumber>
    </submittedName>
</protein>
<dbReference type="Pfam" id="PF00899">
    <property type="entry name" value="ThiF"/>
    <property type="match status" value="1"/>
</dbReference>
<evidence type="ECO:0000259" key="1">
    <source>
        <dbReference type="Pfam" id="PF00899"/>
    </source>
</evidence>